<sequence>MEHACAGVCAGNTPATGCFTSTTCTPCPTAQNGAAVCNTTGLCDVSCNAGYVKNGVTCVCQSQCCADADCAAGQTCMGGTCTSSSSSSSSGGGCDLFACIFTCGLQSKDCDPFTCTCI</sequence>
<comment type="caution">
    <text evidence="1">The sequence shown here is derived from an EMBL/GenBank/DDBJ whole genome shotgun (WGS) entry which is preliminary data.</text>
</comment>
<organism evidence="1 2">
    <name type="scientific">Polyangium mundeleinium</name>
    <dbReference type="NCBI Taxonomy" id="2995306"/>
    <lineage>
        <taxon>Bacteria</taxon>
        <taxon>Pseudomonadati</taxon>
        <taxon>Myxococcota</taxon>
        <taxon>Polyangia</taxon>
        <taxon>Polyangiales</taxon>
        <taxon>Polyangiaceae</taxon>
        <taxon>Polyangium</taxon>
    </lineage>
</organism>
<dbReference type="RefSeq" id="WP_271917704.1">
    <property type="nucleotide sequence ID" value="NZ_JAQNDO010000001.1"/>
</dbReference>
<evidence type="ECO:0000313" key="1">
    <source>
        <dbReference type="EMBL" id="MDC0742356.1"/>
    </source>
</evidence>
<protein>
    <submittedName>
        <fullName evidence="1">Uncharacterized protein</fullName>
    </submittedName>
</protein>
<proteinExistence type="predicted"/>
<evidence type="ECO:0000313" key="2">
    <source>
        <dbReference type="Proteomes" id="UP001221411"/>
    </source>
</evidence>
<dbReference type="EMBL" id="JAQNDO010000001">
    <property type="protein sequence ID" value="MDC0742356.1"/>
    <property type="molecule type" value="Genomic_DNA"/>
</dbReference>
<dbReference type="Proteomes" id="UP001221411">
    <property type="component" value="Unassembled WGS sequence"/>
</dbReference>
<accession>A0ABT5EKR8</accession>
<gene>
    <name evidence="1" type="ORF">POL67_13470</name>
</gene>
<keyword evidence="2" id="KW-1185">Reference proteome</keyword>
<name>A0ABT5EKR8_9BACT</name>
<reference evidence="1 2" key="1">
    <citation type="submission" date="2022-11" db="EMBL/GenBank/DDBJ databases">
        <title>Minimal conservation of predation-associated metabolite biosynthetic gene clusters underscores biosynthetic potential of Myxococcota including descriptions for ten novel species: Archangium lansinium sp. nov., Myxococcus landrumus sp. nov., Nannocystis bai.</title>
        <authorList>
            <person name="Ahearne A."/>
            <person name="Stevens C."/>
            <person name="Dowd S."/>
        </authorList>
    </citation>
    <scope>NUCLEOTIDE SEQUENCE [LARGE SCALE GENOMIC DNA]</scope>
    <source>
        <strain evidence="1 2">RJM3</strain>
    </source>
</reference>